<keyword evidence="2" id="KW-0378">Hydrolase</keyword>
<dbReference type="InterPro" id="IPR050266">
    <property type="entry name" value="AB_hydrolase_sf"/>
</dbReference>
<protein>
    <submittedName>
        <fullName evidence="2">Putative hydrolase</fullName>
    </submittedName>
</protein>
<comment type="caution">
    <text evidence="2">The sequence shown here is derived from an EMBL/GenBank/DDBJ whole genome shotgun (WGS) entry which is preliminary data.</text>
</comment>
<dbReference type="Gene3D" id="3.40.50.1820">
    <property type="entry name" value="alpha/beta hydrolase"/>
    <property type="match status" value="1"/>
</dbReference>
<dbReference type="PANTHER" id="PTHR43798">
    <property type="entry name" value="MONOACYLGLYCEROL LIPASE"/>
    <property type="match status" value="1"/>
</dbReference>
<dbReference type="STRING" id="1108045.GORHZ_028_00450"/>
<evidence type="ECO:0000313" key="3">
    <source>
        <dbReference type="Proteomes" id="UP000008363"/>
    </source>
</evidence>
<dbReference type="SUPFAM" id="SSF53474">
    <property type="entry name" value="alpha/beta-Hydrolases"/>
    <property type="match status" value="1"/>
</dbReference>
<dbReference type="PANTHER" id="PTHR43798:SF33">
    <property type="entry name" value="HYDROLASE, PUTATIVE (AFU_ORTHOLOGUE AFUA_2G14860)-RELATED"/>
    <property type="match status" value="1"/>
</dbReference>
<dbReference type="InterPro" id="IPR000073">
    <property type="entry name" value="AB_hydrolase_1"/>
</dbReference>
<keyword evidence="3" id="KW-1185">Reference proteome</keyword>
<dbReference type="PRINTS" id="PR00111">
    <property type="entry name" value="ABHYDROLASE"/>
</dbReference>
<dbReference type="AlphaFoldDB" id="K6W4D6"/>
<name>K6W4D6_9ACTN</name>
<feature type="domain" description="AB hydrolase-1" evidence="1">
    <location>
        <begin position="16"/>
        <end position="254"/>
    </location>
</feature>
<dbReference type="GO" id="GO:0016787">
    <property type="term" value="F:hydrolase activity"/>
    <property type="evidence" value="ECO:0007669"/>
    <property type="project" value="UniProtKB-KW"/>
</dbReference>
<organism evidence="2 3">
    <name type="scientific">Gordonia rhizosphera NBRC 16068</name>
    <dbReference type="NCBI Taxonomy" id="1108045"/>
    <lineage>
        <taxon>Bacteria</taxon>
        <taxon>Bacillati</taxon>
        <taxon>Actinomycetota</taxon>
        <taxon>Actinomycetes</taxon>
        <taxon>Mycobacteriales</taxon>
        <taxon>Gordoniaceae</taxon>
        <taxon>Gordonia</taxon>
    </lineage>
</organism>
<dbReference type="Proteomes" id="UP000008363">
    <property type="component" value="Unassembled WGS sequence"/>
</dbReference>
<accession>K6W4D6</accession>
<dbReference type="Pfam" id="PF12697">
    <property type="entry name" value="Abhydrolase_6"/>
    <property type="match status" value="1"/>
</dbReference>
<dbReference type="RefSeq" id="WP_006330111.1">
    <property type="nucleotide sequence ID" value="NZ_BAHC01000028.1"/>
</dbReference>
<sequence length="264" mass="27940">MHLQTHVFGPADAPSVLAIHGLTGHGRRWESLAAAHLADVRVVAPDLIGHGHSPHLPPWSYDHHVDALTAVVDEHIPAHARPFVVVGHSFGGAVAVRLAAALGADVVRGLVLLDPAQGLDPAWALQVATDSLTHWDYADADAARAAKRAEGWADVPDALLDKEIAEHLIDLDNGRVGWRVAAAAAATAWSEMARPFVLPPAGVPTTVVVAERVDPAFVSEAFLRACAAERAESVEVVRADCGHMVAYDDPDLTAGLIRAMIGHR</sequence>
<reference evidence="2 3" key="1">
    <citation type="submission" date="2012-08" db="EMBL/GenBank/DDBJ databases">
        <title>Whole genome shotgun sequence of Gordonia rhizosphera NBRC 16068.</title>
        <authorList>
            <person name="Takarada H."/>
            <person name="Isaki S."/>
            <person name="Hosoyama A."/>
            <person name="Tsuchikane K."/>
            <person name="Katsumata H."/>
            <person name="Baba S."/>
            <person name="Ohji S."/>
            <person name="Yamazaki S."/>
            <person name="Fujita N."/>
        </authorList>
    </citation>
    <scope>NUCLEOTIDE SEQUENCE [LARGE SCALE GENOMIC DNA]</scope>
    <source>
        <strain evidence="2 3">NBRC 16068</strain>
    </source>
</reference>
<dbReference type="EMBL" id="BAHC01000028">
    <property type="protein sequence ID" value="GAB88581.1"/>
    <property type="molecule type" value="Genomic_DNA"/>
</dbReference>
<dbReference type="InterPro" id="IPR029058">
    <property type="entry name" value="AB_hydrolase_fold"/>
</dbReference>
<proteinExistence type="predicted"/>
<gene>
    <name evidence="2" type="ORF">GORHZ_028_00450</name>
</gene>
<dbReference type="eggNOG" id="COG0596">
    <property type="taxonomic scope" value="Bacteria"/>
</dbReference>
<evidence type="ECO:0000313" key="2">
    <source>
        <dbReference type="EMBL" id="GAB88581.1"/>
    </source>
</evidence>
<dbReference type="OrthoDB" id="3193334at2"/>
<dbReference type="GO" id="GO:0016020">
    <property type="term" value="C:membrane"/>
    <property type="evidence" value="ECO:0007669"/>
    <property type="project" value="TreeGrafter"/>
</dbReference>
<evidence type="ECO:0000259" key="1">
    <source>
        <dbReference type="Pfam" id="PF12697"/>
    </source>
</evidence>